<accession>A0A0B2QUB6</accession>
<dbReference type="AlphaFoldDB" id="A0A0B2QUB6"/>
<protein>
    <submittedName>
        <fullName evidence="2">Uncharacterized protein</fullName>
    </submittedName>
</protein>
<proteinExistence type="predicted"/>
<organism evidence="2">
    <name type="scientific">Glycine soja</name>
    <name type="common">Wild soybean</name>
    <dbReference type="NCBI Taxonomy" id="3848"/>
    <lineage>
        <taxon>Eukaryota</taxon>
        <taxon>Viridiplantae</taxon>
        <taxon>Streptophyta</taxon>
        <taxon>Embryophyta</taxon>
        <taxon>Tracheophyta</taxon>
        <taxon>Spermatophyta</taxon>
        <taxon>Magnoliopsida</taxon>
        <taxon>eudicotyledons</taxon>
        <taxon>Gunneridae</taxon>
        <taxon>Pentapetalae</taxon>
        <taxon>rosids</taxon>
        <taxon>fabids</taxon>
        <taxon>Fabales</taxon>
        <taxon>Fabaceae</taxon>
        <taxon>Papilionoideae</taxon>
        <taxon>50 kb inversion clade</taxon>
        <taxon>NPAAA clade</taxon>
        <taxon>indigoferoid/millettioid clade</taxon>
        <taxon>Phaseoleae</taxon>
        <taxon>Glycine</taxon>
        <taxon>Glycine subgen. Soja</taxon>
    </lineage>
</organism>
<feature type="compositionally biased region" description="Polar residues" evidence="1">
    <location>
        <begin position="119"/>
        <end position="128"/>
    </location>
</feature>
<dbReference type="Proteomes" id="UP000053555">
    <property type="component" value="Unassembled WGS sequence"/>
</dbReference>
<sequence length="166" mass="19130">MEKSEECFWNLEEEFEFLKTCSYSHRAVLISLLPKSSNLCVRNGSYEANRKEVHQRKSFEKATCHESSTQVRSGDRRREEAAPFQAKYGGAKGDPKVPKEHRASHKEASFPKTRKGNRSGLQDQSLLPQQRRLHSPRSRRGLPRCALRGHQPLHHSPKRVTIMPKD</sequence>
<reference evidence="2" key="1">
    <citation type="submission" date="2014-07" db="EMBL/GenBank/DDBJ databases">
        <title>Identification of a novel salt tolerance gene in wild soybean by whole-genome sequencing.</title>
        <authorList>
            <person name="Lam H.-M."/>
            <person name="Qi X."/>
            <person name="Li M.-W."/>
            <person name="Liu X."/>
            <person name="Xie M."/>
            <person name="Ni M."/>
            <person name="Xu X."/>
        </authorList>
    </citation>
    <scope>NUCLEOTIDE SEQUENCE [LARGE SCALE GENOMIC DNA]</scope>
    <source>
        <tissue evidence="2">Root</tissue>
    </source>
</reference>
<feature type="compositionally biased region" description="Basic residues" evidence="1">
    <location>
        <begin position="131"/>
        <end position="142"/>
    </location>
</feature>
<evidence type="ECO:0000256" key="1">
    <source>
        <dbReference type="SAM" id="MobiDB-lite"/>
    </source>
</evidence>
<name>A0A0B2QUB6_GLYSO</name>
<feature type="compositionally biased region" description="Basic and acidic residues" evidence="1">
    <location>
        <begin position="93"/>
        <end position="109"/>
    </location>
</feature>
<evidence type="ECO:0000313" key="2">
    <source>
        <dbReference type="EMBL" id="KHN25135.1"/>
    </source>
</evidence>
<feature type="compositionally biased region" description="Basic and acidic residues" evidence="1">
    <location>
        <begin position="50"/>
        <end position="64"/>
    </location>
</feature>
<gene>
    <name evidence="2" type="ORF">glysoja_044601</name>
</gene>
<dbReference type="EMBL" id="KN654624">
    <property type="protein sequence ID" value="KHN25135.1"/>
    <property type="molecule type" value="Genomic_DNA"/>
</dbReference>
<feature type="region of interest" description="Disordered" evidence="1">
    <location>
        <begin position="50"/>
        <end position="166"/>
    </location>
</feature>